<dbReference type="InterPro" id="IPR000160">
    <property type="entry name" value="GGDEF_dom"/>
</dbReference>
<gene>
    <name evidence="3" type="ORF">GCM10010170_000050</name>
</gene>
<feature type="domain" description="EAL" evidence="1">
    <location>
        <begin position="319"/>
        <end position="573"/>
    </location>
</feature>
<dbReference type="Gene3D" id="3.30.70.270">
    <property type="match status" value="1"/>
</dbReference>
<name>A0ABN3FAQ8_9ACTN</name>
<dbReference type="Proteomes" id="UP001501444">
    <property type="component" value="Unassembled WGS sequence"/>
</dbReference>
<evidence type="ECO:0000259" key="1">
    <source>
        <dbReference type="PROSITE" id="PS50883"/>
    </source>
</evidence>
<organism evidence="3 4">
    <name type="scientific">Dactylosporangium salmoneum</name>
    <dbReference type="NCBI Taxonomy" id="53361"/>
    <lineage>
        <taxon>Bacteria</taxon>
        <taxon>Bacillati</taxon>
        <taxon>Actinomycetota</taxon>
        <taxon>Actinomycetes</taxon>
        <taxon>Micromonosporales</taxon>
        <taxon>Micromonosporaceae</taxon>
        <taxon>Dactylosporangium</taxon>
    </lineage>
</organism>
<dbReference type="PROSITE" id="PS50887">
    <property type="entry name" value="GGDEF"/>
    <property type="match status" value="1"/>
</dbReference>
<protein>
    <recommendedName>
        <fullName evidence="5">Diguanylate cyclase/phosphodiesterase</fullName>
    </recommendedName>
</protein>
<dbReference type="Pfam" id="PF00563">
    <property type="entry name" value="EAL"/>
    <property type="match status" value="1"/>
</dbReference>
<keyword evidence="4" id="KW-1185">Reference proteome</keyword>
<sequence>MTERYPGLDARVAAFAATWDRTLPAGTSFVPGGRARRRALLEGFARRLVAAVIDRDFDRHEGFLVGHDMVHADLAHPRVLLVSTQLLRDQLLTAVGPPESRAASRLTELLDELAHGFTTAMREQVAGVAESINRSERAAWRDRQRDLEAQVRRQLLHDPLTGLPNRAALGGLLAPMPARLGLCVVNLRGFNAVNQLLGHDAGNALLLGVAQRLQVLAVDRGYHLGHLGGDTFVLIVPGTTGGDEAVKAADAALRALPSPWPADGHDIPVAGRAGVVEGPADTGPDELLRQASLALDWARHDGTAWAAYDAGRAAAHLRRHQRANALPEALAGGEITAAYQPIVRLADHAVVGMHALPRWVHPDTGPVPEAELLCIAERCGLLAPLGRHLLASACERAAAWQLHEPAPIVSVDLAAEQLRHPDFVDGVTDVLRRTGLPPAKLHVAVPERALHDETDAVAFALDGLDRLGVRVAVTQVGLGHANPTASPVHSVRIDPQLISGLARSATTHRSNLAMATWLIAMFHDLAIAVTATGVDSRDQVTALQLLDCDYGLGRALGRPMTPDAADLLFGVPDATR</sequence>
<evidence type="ECO:0008006" key="5">
    <source>
        <dbReference type="Google" id="ProtNLM"/>
    </source>
</evidence>
<dbReference type="Pfam" id="PF00990">
    <property type="entry name" value="GGDEF"/>
    <property type="match status" value="1"/>
</dbReference>
<dbReference type="RefSeq" id="WP_344610056.1">
    <property type="nucleotide sequence ID" value="NZ_BAAARV010000001.1"/>
</dbReference>
<evidence type="ECO:0000313" key="3">
    <source>
        <dbReference type="EMBL" id="GAA2325657.1"/>
    </source>
</evidence>
<dbReference type="SUPFAM" id="SSF55073">
    <property type="entry name" value="Nucleotide cyclase"/>
    <property type="match status" value="1"/>
</dbReference>
<dbReference type="InterPro" id="IPR029787">
    <property type="entry name" value="Nucleotide_cyclase"/>
</dbReference>
<proteinExistence type="predicted"/>
<dbReference type="SMART" id="SM00052">
    <property type="entry name" value="EAL"/>
    <property type="match status" value="1"/>
</dbReference>
<dbReference type="PANTHER" id="PTHR33121:SF70">
    <property type="entry name" value="SIGNALING PROTEIN YKOW"/>
    <property type="match status" value="1"/>
</dbReference>
<evidence type="ECO:0000313" key="4">
    <source>
        <dbReference type="Proteomes" id="UP001501444"/>
    </source>
</evidence>
<dbReference type="PANTHER" id="PTHR33121">
    <property type="entry name" value="CYCLIC DI-GMP PHOSPHODIESTERASE PDEF"/>
    <property type="match status" value="1"/>
</dbReference>
<dbReference type="PROSITE" id="PS50883">
    <property type="entry name" value="EAL"/>
    <property type="match status" value="1"/>
</dbReference>
<feature type="domain" description="GGDEF" evidence="2">
    <location>
        <begin position="178"/>
        <end position="310"/>
    </location>
</feature>
<evidence type="ECO:0000259" key="2">
    <source>
        <dbReference type="PROSITE" id="PS50887"/>
    </source>
</evidence>
<dbReference type="Gene3D" id="3.20.20.450">
    <property type="entry name" value="EAL domain"/>
    <property type="match status" value="1"/>
</dbReference>
<dbReference type="SUPFAM" id="SSF141868">
    <property type="entry name" value="EAL domain-like"/>
    <property type="match status" value="1"/>
</dbReference>
<reference evidence="3 4" key="1">
    <citation type="journal article" date="2019" name="Int. J. Syst. Evol. Microbiol.">
        <title>The Global Catalogue of Microorganisms (GCM) 10K type strain sequencing project: providing services to taxonomists for standard genome sequencing and annotation.</title>
        <authorList>
            <consortium name="The Broad Institute Genomics Platform"/>
            <consortium name="The Broad Institute Genome Sequencing Center for Infectious Disease"/>
            <person name="Wu L."/>
            <person name="Ma J."/>
        </authorList>
    </citation>
    <scope>NUCLEOTIDE SEQUENCE [LARGE SCALE GENOMIC DNA]</scope>
    <source>
        <strain evidence="3 4">JCM 3272</strain>
    </source>
</reference>
<dbReference type="SMART" id="SM00267">
    <property type="entry name" value="GGDEF"/>
    <property type="match status" value="1"/>
</dbReference>
<dbReference type="EMBL" id="BAAARV010000001">
    <property type="protein sequence ID" value="GAA2325657.1"/>
    <property type="molecule type" value="Genomic_DNA"/>
</dbReference>
<dbReference type="InterPro" id="IPR001633">
    <property type="entry name" value="EAL_dom"/>
</dbReference>
<dbReference type="CDD" id="cd01948">
    <property type="entry name" value="EAL"/>
    <property type="match status" value="1"/>
</dbReference>
<dbReference type="InterPro" id="IPR043128">
    <property type="entry name" value="Rev_trsase/Diguanyl_cyclase"/>
</dbReference>
<comment type="caution">
    <text evidence="3">The sequence shown here is derived from an EMBL/GenBank/DDBJ whole genome shotgun (WGS) entry which is preliminary data.</text>
</comment>
<dbReference type="InterPro" id="IPR035919">
    <property type="entry name" value="EAL_sf"/>
</dbReference>
<dbReference type="InterPro" id="IPR050706">
    <property type="entry name" value="Cyclic-di-GMP_PDE-like"/>
</dbReference>
<accession>A0ABN3FAQ8</accession>
<dbReference type="CDD" id="cd01949">
    <property type="entry name" value="GGDEF"/>
    <property type="match status" value="1"/>
</dbReference>